<protein>
    <submittedName>
        <fullName evidence="1">Uncharacterized protein</fullName>
    </submittedName>
</protein>
<sequence>MNEINEKIIFLVNNGFFKRISIDKKGYGTFILDQEPHSTPNPHLDQARLHKREGDAIVPKDVRAIDFYIKSIFCYIRGYKLDESRIHRNNSIVHWKGLYKYIKEILRMTEMKKFKDFLQICLFAVKFHFLDLEANSLKSTEHLKYFTNEFHSLYLQFNTLEKKIKLEDLERYYFEDVN</sequence>
<comment type="caution">
    <text evidence="1">The sequence shown here is derived from an EMBL/GenBank/DDBJ whole genome shotgun (WGS) entry which is preliminary data.</text>
</comment>
<evidence type="ECO:0000313" key="1">
    <source>
        <dbReference type="EMBL" id="KAF9763162.1"/>
    </source>
</evidence>
<evidence type="ECO:0000313" key="2">
    <source>
        <dbReference type="Proteomes" id="UP000740883"/>
    </source>
</evidence>
<organism evidence="1 2">
    <name type="scientific">Nosema granulosis</name>
    <dbReference type="NCBI Taxonomy" id="83296"/>
    <lineage>
        <taxon>Eukaryota</taxon>
        <taxon>Fungi</taxon>
        <taxon>Fungi incertae sedis</taxon>
        <taxon>Microsporidia</taxon>
        <taxon>Nosematidae</taxon>
        <taxon>Nosema</taxon>
    </lineage>
</organism>
<name>A0A9P6GZG0_9MICR</name>
<dbReference type="AlphaFoldDB" id="A0A9P6GZG0"/>
<accession>A0A9P6GZG0</accession>
<gene>
    <name evidence="1" type="ORF">NGRA_1457</name>
</gene>
<keyword evidence="2" id="KW-1185">Reference proteome</keyword>
<reference evidence="1 2" key="1">
    <citation type="journal article" date="2020" name="Genome Biol. Evol.">
        <title>Comparative genomics of strictly vertically transmitted, feminizing microsporidia endosymbionts of amphipod crustaceans.</title>
        <authorList>
            <person name="Cormier A."/>
            <person name="Chebbi M.A."/>
            <person name="Giraud I."/>
            <person name="Wattier R."/>
            <person name="Teixeira M."/>
            <person name="Gilbert C."/>
            <person name="Rigaud T."/>
            <person name="Cordaux R."/>
        </authorList>
    </citation>
    <scope>NUCLEOTIDE SEQUENCE [LARGE SCALE GENOMIC DNA]</scope>
    <source>
        <strain evidence="1 2">Ou3-Ou53</strain>
    </source>
</reference>
<proteinExistence type="predicted"/>
<dbReference type="EMBL" id="SBJO01000094">
    <property type="protein sequence ID" value="KAF9763162.1"/>
    <property type="molecule type" value="Genomic_DNA"/>
</dbReference>
<dbReference type="Proteomes" id="UP000740883">
    <property type="component" value="Unassembled WGS sequence"/>
</dbReference>